<sequence>MSKKSSHCRGYIFLESLIAFTLTCFIIGNYFSLMTFLLKSKQENFDEITLRRILYEEVKQYEHHGGSLQRQRTINNQEYDITFSLNAQRPLKMEITNGKRTFKIEKESI</sequence>
<name>A0A1E5KZ70_9ENTE</name>
<keyword evidence="1" id="KW-0812">Transmembrane</keyword>
<proteinExistence type="predicted"/>
<evidence type="ECO:0008006" key="4">
    <source>
        <dbReference type="Google" id="ProtNLM"/>
    </source>
</evidence>
<dbReference type="AlphaFoldDB" id="A0A1E5KZ70"/>
<keyword evidence="1" id="KW-0472">Membrane</keyword>
<keyword evidence="3" id="KW-1185">Reference proteome</keyword>
<evidence type="ECO:0000313" key="2">
    <source>
        <dbReference type="EMBL" id="OEH83192.1"/>
    </source>
</evidence>
<dbReference type="STRING" id="762845.BCR26_10990"/>
<keyword evidence="1" id="KW-1133">Transmembrane helix</keyword>
<protein>
    <recommendedName>
        <fullName evidence="4">Competence protein ComGF</fullName>
    </recommendedName>
</protein>
<evidence type="ECO:0000313" key="3">
    <source>
        <dbReference type="Proteomes" id="UP000095256"/>
    </source>
</evidence>
<feature type="transmembrane region" description="Helical" evidence="1">
    <location>
        <begin position="12"/>
        <end position="38"/>
    </location>
</feature>
<dbReference type="EMBL" id="MIEK01000011">
    <property type="protein sequence ID" value="OEH83192.1"/>
    <property type="molecule type" value="Genomic_DNA"/>
</dbReference>
<comment type="caution">
    <text evidence="2">The sequence shown here is derived from an EMBL/GenBank/DDBJ whole genome shotgun (WGS) entry which is preliminary data.</text>
</comment>
<dbReference type="Proteomes" id="UP000095256">
    <property type="component" value="Unassembled WGS sequence"/>
</dbReference>
<gene>
    <name evidence="2" type="ORF">BCR26_10990</name>
</gene>
<reference evidence="2 3" key="1">
    <citation type="submission" date="2016-09" db="EMBL/GenBank/DDBJ databases">
        <authorList>
            <person name="Capua I."/>
            <person name="De Benedictis P."/>
            <person name="Joannis T."/>
            <person name="Lombin L.H."/>
            <person name="Cattoli G."/>
        </authorList>
    </citation>
    <scope>NUCLEOTIDE SEQUENCE [LARGE SCALE GENOMIC DNA]</scope>
    <source>
        <strain evidence="2 3">LMG 25899</strain>
    </source>
</reference>
<evidence type="ECO:0000256" key="1">
    <source>
        <dbReference type="SAM" id="Phobius"/>
    </source>
</evidence>
<accession>A0A1E5KZ70</accession>
<organism evidence="2 3">
    <name type="scientific">Enterococcus rivorum</name>
    <dbReference type="NCBI Taxonomy" id="762845"/>
    <lineage>
        <taxon>Bacteria</taxon>
        <taxon>Bacillati</taxon>
        <taxon>Bacillota</taxon>
        <taxon>Bacilli</taxon>
        <taxon>Lactobacillales</taxon>
        <taxon>Enterococcaceae</taxon>
        <taxon>Enterococcus</taxon>
    </lineage>
</organism>